<reference evidence="4 5" key="1">
    <citation type="submission" date="2024-04" db="EMBL/GenBank/DDBJ databases">
        <title>Genome sequencing and metabolic network reconstruction of aminoacids and betaine degradation by Anoxynatronum sibiricum.</title>
        <authorList>
            <person name="Detkova E.N."/>
            <person name="Boltjanskaja Y.V."/>
            <person name="Mardanov A.V."/>
            <person name="Kevbrin V."/>
        </authorList>
    </citation>
    <scope>NUCLEOTIDE SEQUENCE [LARGE SCALE GENOMIC DNA]</scope>
    <source>
        <strain evidence="4 5">Z-7981</strain>
    </source>
</reference>
<keyword evidence="1 2" id="KW-0807">Transducer</keyword>
<organism evidence="4 5">
    <name type="scientific">Anoxynatronum sibiricum</name>
    <dbReference type="NCBI Taxonomy" id="210623"/>
    <lineage>
        <taxon>Bacteria</taxon>
        <taxon>Bacillati</taxon>
        <taxon>Bacillota</taxon>
        <taxon>Clostridia</taxon>
        <taxon>Eubacteriales</taxon>
        <taxon>Clostridiaceae</taxon>
        <taxon>Anoxynatronum</taxon>
    </lineage>
</organism>
<evidence type="ECO:0000313" key="4">
    <source>
        <dbReference type="EMBL" id="MEN1759042.1"/>
    </source>
</evidence>
<dbReference type="Gene3D" id="3.30.450.20">
    <property type="entry name" value="PAS domain"/>
    <property type="match status" value="1"/>
</dbReference>
<dbReference type="InterPro" id="IPR029151">
    <property type="entry name" value="Sensor-like_sf"/>
</dbReference>
<dbReference type="SMART" id="SM00283">
    <property type="entry name" value="MA"/>
    <property type="match status" value="1"/>
</dbReference>
<dbReference type="InterPro" id="IPR004089">
    <property type="entry name" value="MCPsignal_dom"/>
</dbReference>
<evidence type="ECO:0000256" key="1">
    <source>
        <dbReference type="ARBA" id="ARBA00023224"/>
    </source>
</evidence>
<evidence type="ECO:0000259" key="3">
    <source>
        <dbReference type="PROSITE" id="PS50111"/>
    </source>
</evidence>
<dbReference type="Proteomes" id="UP001407405">
    <property type="component" value="Unassembled WGS sequence"/>
</dbReference>
<gene>
    <name evidence="4" type="ORF">AAIG11_01030</name>
</gene>
<dbReference type="SUPFAM" id="SSF58104">
    <property type="entry name" value="Methyl-accepting chemotaxis protein (MCP) signaling domain"/>
    <property type="match status" value="1"/>
</dbReference>
<dbReference type="Gene3D" id="1.10.287.950">
    <property type="entry name" value="Methyl-accepting chemotaxis protein"/>
    <property type="match status" value="1"/>
</dbReference>
<dbReference type="RefSeq" id="WP_343184423.1">
    <property type="nucleotide sequence ID" value="NZ_JBCITM010000001.1"/>
</dbReference>
<protein>
    <submittedName>
        <fullName evidence="4">Methyl-accepting chemotaxis protein</fullName>
    </submittedName>
</protein>
<accession>A0ABU9VPD5</accession>
<name>A0ABU9VPD5_9CLOT</name>
<comment type="caution">
    <text evidence="4">The sequence shown here is derived from an EMBL/GenBank/DDBJ whole genome shotgun (WGS) entry which is preliminary data.</text>
</comment>
<evidence type="ECO:0000313" key="5">
    <source>
        <dbReference type="Proteomes" id="UP001407405"/>
    </source>
</evidence>
<feature type="domain" description="Methyl-accepting transducer" evidence="3">
    <location>
        <begin position="118"/>
        <end position="375"/>
    </location>
</feature>
<sequence length="534" mass="57940">MERKKINPLLVIAFITLIAFATTLVLQPGSLLNLSTASLTILLLLAVNRYQSEANRLLMKEIKPLTQGRLAHRIKGTATTRELSRDINQLSLNTKKILSEMAAMSQKLFVLSDELQSNIRQTQQSSQEIAVSINEVAENATRQFESLEEARTTTNHMIQKVDAINQHAETTLQTAQGMIQIVEKSSQVFESLIQKMNENATANQQVTHQITALEQEARRIYEISAVVSGISETTNLLALNAAIEAARAGEHGRGFAVVADEVRKLAEQTAASTSEIQTLIDGITASIETIAGSTGAAAQKTTQDIAFADASKASFQQVLSSTQDTFSAVNDIKVLASDTAGLSQHTSQLMDHIAASTENAAAFTQEVSASAEEQSALMHEVMEGVHRMHEDAESIDAYLNTFIGNVELSADQRKGIDGDFIVLRDAAGQVAKQQVPLSKASPLLKEVQMKNVQFENIGLIEKSGLMVAANIDLPDEPLEYSHRPYFIEAIAGRDFVTDPYISSATYHYCVSLAVPIKTGTGEIIGVLVGDLSIE</sequence>
<keyword evidence="5" id="KW-1185">Reference proteome</keyword>
<dbReference type="SUPFAM" id="SSF103190">
    <property type="entry name" value="Sensory domain-like"/>
    <property type="match status" value="1"/>
</dbReference>
<dbReference type="PANTHER" id="PTHR32089:SF112">
    <property type="entry name" value="LYSOZYME-LIKE PROTEIN-RELATED"/>
    <property type="match status" value="1"/>
</dbReference>
<proteinExistence type="predicted"/>
<dbReference type="Pfam" id="PF00015">
    <property type="entry name" value="MCPsignal"/>
    <property type="match status" value="1"/>
</dbReference>
<dbReference type="PANTHER" id="PTHR32089">
    <property type="entry name" value="METHYL-ACCEPTING CHEMOTAXIS PROTEIN MCPB"/>
    <property type="match status" value="1"/>
</dbReference>
<evidence type="ECO:0000256" key="2">
    <source>
        <dbReference type="PROSITE-ProRule" id="PRU00284"/>
    </source>
</evidence>
<dbReference type="PROSITE" id="PS50111">
    <property type="entry name" value="CHEMOTAXIS_TRANSDUC_2"/>
    <property type="match status" value="1"/>
</dbReference>
<dbReference type="CDD" id="cd12914">
    <property type="entry name" value="PDC1_DGC_like"/>
    <property type="match status" value="1"/>
</dbReference>
<dbReference type="EMBL" id="JBCITM010000001">
    <property type="protein sequence ID" value="MEN1759042.1"/>
    <property type="molecule type" value="Genomic_DNA"/>
</dbReference>